<reference evidence="2" key="1">
    <citation type="submission" date="2017-03" db="EMBL/GenBank/DDBJ databases">
        <title>Phytopthora megakarya and P. palmivora, two closely related causual agents of cacao black pod achieved similar genome size and gene model numbers by different mechanisms.</title>
        <authorList>
            <person name="Ali S."/>
            <person name="Shao J."/>
            <person name="Larry D.J."/>
            <person name="Kronmiller B."/>
            <person name="Shen D."/>
            <person name="Strem M.D."/>
            <person name="Melnick R.L."/>
            <person name="Guiltinan M.J."/>
            <person name="Tyler B.M."/>
            <person name="Meinhardt L.W."/>
            <person name="Bailey B.A."/>
        </authorList>
    </citation>
    <scope>NUCLEOTIDE SEQUENCE [LARGE SCALE GENOMIC DNA]</scope>
    <source>
        <strain evidence="2">zdho120</strain>
    </source>
</reference>
<evidence type="ECO:0000313" key="2">
    <source>
        <dbReference type="Proteomes" id="UP000198211"/>
    </source>
</evidence>
<gene>
    <name evidence="1" type="ORF">PHMEG_00020051</name>
</gene>
<dbReference type="EMBL" id="NBNE01003498">
    <property type="protein sequence ID" value="OWZ07542.1"/>
    <property type="molecule type" value="Genomic_DNA"/>
</dbReference>
<organism evidence="1 2">
    <name type="scientific">Phytophthora megakarya</name>
    <dbReference type="NCBI Taxonomy" id="4795"/>
    <lineage>
        <taxon>Eukaryota</taxon>
        <taxon>Sar</taxon>
        <taxon>Stramenopiles</taxon>
        <taxon>Oomycota</taxon>
        <taxon>Peronosporomycetes</taxon>
        <taxon>Peronosporales</taxon>
        <taxon>Peronosporaceae</taxon>
        <taxon>Phytophthora</taxon>
    </lineage>
</organism>
<proteinExistence type="predicted"/>
<keyword evidence="2" id="KW-1185">Reference proteome</keyword>
<protein>
    <submittedName>
        <fullName evidence="1">Uncharacterized protein</fullName>
    </submittedName>
</protein>
<evidence type="ECO:0000313" key="1">
    <source>
        <dbReference type="EMBL" id="OWZ07542.1"/>
    </source>
</evidence>
<dbReference type="Proteomes" id="UP000198211">
    <property type="component" value="Unassembled WGS sequence"/>
</dbReference>
<dbReference type="AlphaFoldDB" id="A0A225VQC2"/>
<accession>A0A225VQC2</accession>
<name>A0A225VQC2_9STRA</name>
<sequence length="243" mass="27923">MTGRYNPDFLRYMSCKDGMVSATERGNITRSDLLNKLIRRVKKFEVRHQGAESKARRSVEFDEFMNLLLLARAQCGQGSGAYLRSNTAMRSAVGGESSRREFAALHSQIAAIQRDGMAELQRLRREYRDRQTALAILRRVAIQPFVRQVAATPNNVQKNTLENQRTSVVMLSKWSKDLFELWHEYQVSCKNFTTFERGSNKCVYSRRKTFWDVISNLVRAGFTSDAAIEKVYNGYGRQSDILV</sequence>
<comment type="caution">
    <text evidence="1">The sequence shown here is derived from an EMBL/GenBank/DDBJ whole genome shotgun (WGS) entry which is preliminary data.</text>
</comment>
<dbReference type="OrthoDB" id="108842at2759"/>